<sequence>MDGVQRWPPEEEEMRPCGEAWRWQPEEENSPATMRLQPPPASAARHHASMSSGSAEGDGTELADNVLPFPPEGFCSIKYLQT</sequence>
<evidence type="ECO:0000313" key="2">
    <source>
        <dbReference type="EMBL" id="BBF90203.1"/>
    </source>
</evidence>
<organism evidence="2">
    <name type="scientific">Oryza rufipogon</name>
    <name type="common">Brownbeard rice</name>
    <name type="synonym">Asian wild rice</name>
    <dbReference type="NCBI Taxonomy" id="4529"/>
    <lineage>
        <taxon>Eukaryota</taxon>
        <taxon>Viridiplantae</taxon>
        <taxon>Streptophyta</taxon>
        <taxon>Embryophyta</taxon>
        <taxon>Tracheophyta</taxon>
        <taxon>Spermatophyta</taxon>
        <taxon>Magnoliopsida</taxon>
        <taxon>Liliopsida</taxon>
        <taxon>Poales</taxon>
        <taxon>Poaceae</taxon>
        <taxon>BOP clade</taxon>
        <taxon>Oryzoideae</taxon>
        <taxon>Oryzeae</taxon>
        <taxon>Oryzinae</taxon>
        <taxon>Oryza</taxon>
    </lineage>
</organism>
<dbReference type="EMBL" id="AP018894">
    <property type="protein sequence ID" value="BBF90203.1"/>
    <property type="molecule type" value="Genomic_DNA"/>
</dbReference>
<protein>
    <submittedName>
        <fullName evidence="2">Uncharacterized protein</fullName>
    </submittedName>
</protein>
<evidence type="ECO:0000256" key="1">
    <source>
        <dbReference type="SAM" id="MobiDB-lite"/>
    </source>
</evidence>
<proteinExistence type="predicted"/>
<accession>A0A679BBL5</accession>
<dbReference type="AlphaFoldDB" id="A0A679BBL5"/>
<name>A0A679BBL5_ORYRU</name>
<gene>
    <name evidence="2" type="primary">ORUFIb0044H24.28</name>
</gene>
<feature type="region of interest" description="Disordered" evidence="1">
    <location>
        <begin position="1"/>
        <end position="68"/>
    </location>
</feature>
<reference evidence="2" key="1">
    <citation type="submission" date="2018-08" db="EMBL/GenBank/DDBJ databases">
        <title>Oryza rufipogon genomic DNA, chromosome 11, BAC clone:ORUFIb0044H24.</title>
        <authorList>
            <person name="Wu J."/>
            <person name="Kanamori H."/>
        </authorList>
    </citation>
    <scope>NUCLEOTIDE SEQUENCE</scope>
    <source>
        <strain evidence="2">W1943</strain>
    </source>
</reference>